<dbReference type="AlphaFoldDB" id="A0A2A3EEF3"/>
<dbReference type="Proteomes" id="UP000242457">
    <property type="component" value="Unassembled WGS sequence"/>
</dbReference>
<dbReference type="STRING" id="94128.A0A2A3EEF3"/>
<dbReference type="EMBL" id="KZ288287">
    <property type="protein sequence ID" value="PBC29391.1"/>
    <property type="molecule type" value="Genomic_DNA"/>
</dbReference>
<sequence>MSDKEDVDINKKFEDLLFAEENAQYIGYKEGFEVGKKQLVNGFHFGYHKASLLGAQLGYYSGILEQYLSANKCNLEKGVWIAKELLQDIYNFPKYNDGTIDISKDIDNIKFKYAKFCALTKIYAPYPETDKLDF</sequence>
<dbReference type="OrthoDB" id="48036at2759"/>
<evidence type="ECO:0000313" key="1">
    <source>
        <dbReference type="EMBL" id="PBC29391.1"/>
    </source>
</evidence>
<organism evidence="1 2">
    <name type="scientific">Apis cerana cerana</name>
    <name type="common">Oriental honeybee</name>
    <dbReference type="NCBI Taxonomy" id="94128"/>
    <lineage>
        <taxon>Eukaryota</taxon>
        <taxon>Metazoa</taxon>
        <taxon>Ecdysozoa</taxon>
        <taxon>Arthropoda</taxon>
        <taxon>Hexapoda</taxon>
        <taxon>Insecta</taxon>
        <taxon>Pterygota</taxon>
        <taxon>Neoptera</taxon>
        <taxon>Endopterygota</taxon>
        <taxon>Hymenoptera</taxon>
        <taxon>Apocrita</taxon>
        <taxon>Aculeata</taxon>
        <taxon>Apoidea</taxon>
        <taxon>Anthophila</taxon>
        <taxon>Apidae</taxon>
        <taxon>Apis</taxon>
    </lineage>
</organism>
<gene>
    <name evidence="1" type="ORF">APICC_00151</name>
</gene>
<accession>A0A2A3EEF3</accession>
<name>A0A2A3EEF3_APICC</name>
<keyword evidence="2" id="KW-1185">Reference proteome</keyword>
<protein>
    <submittedName>
        <fullName evidence="1">Oral cancer-overexpressed protein</fullName>
    </submittedName>
</protein>
<reference evidence="1 2" key="1">
    <citation type="submission" date="2014-07" db="EMBL/GenBank/DDBJ databases">
        <title>Genomic and transcriptomic analysis on Apis cerana provide comprehensive insights into honey bee biology.</title>
        <authorList>
            <person name="Diao Q."/>
            <person name="Sun L."/>
            <person name="Zheng H."/>
            <person name="Zheng H."/>
            <person name="Xu S."/>
            <person name="Wang S."/>
            <person name="Zeng Z."/>
            <person name="Hu F."/>
            <person name="Su S."/>
            <person name="Wu J."/>
        </authorList>
    </citation>
    <scope>NUCLEOTIDE SEQUENCE [LARGE SCALE GENOMIC DNA]</scope>
    <source>
        <tissue evidence="1">Pupae without intestine</tissue>
    </source>
</reference>
<proteinExistence type="predicted"/>
<evidence type="ECO:0000313" key="2">
    <source>
        <dbReference type="Proteomes" id="UP000242457"/>
    </source>
</evidence>